<reference evidence="2" key="1">
    <citation type="journal article" date="2019" name="MBio">
        <title>Virus Genomes from Deep Sea Sediments Expand the Ocean Megavirome and Support Independent Origins of Viral Gigantism.</title>
        <authorList>
            <person name="Backstrom D."/>
            <person name="Yutin N."/>
            <person name="Jorgensen S.L."/>
            <person name="Dharamshi J."/>
            <person name="Homa F."/>
            <person name="Zaremba-Niedwiedzka K."/>
            <person name="Spang A."/>
            <person name="Wolf Y.I."/>
            <person name="Koonin E.V."/>
            <person name="Ettema T.J."/>
        </authorList>
    </citation>
    <scope>NUCLEOTIDE SEQUENCE</scope>
</reference>
<organism evidence="2">
    <name type="scientific">Marseillevirus LCMAC202</name>
    <dbReference type="NCBI Taxonomy" id="2506606"/>
    <lineage>
        <taxon>Viruses</taxon>
        <taxon>Varidnaviria</taxon>
        <taxon>Bamfordvirae</taxon>
        <taxon>Nucleocytoviricota</taxon>
        <taxon>Megaviricetes</taxon>
        <taxon>Pimascovirales</taxon>
        <taxon>Pimascovirales incertae sedis</taxon>
        <taxon>Marseilleviridae</taxon>
    </lineage>
</organism>
<accession>A0A481YX01</accession>
<protein>
    <submittedName>
        <fullName evidence="2">Uncharacterized protein</fullName>
    </submittedName>
</protein>
<gene>
    <name evidence="2" type="ORF">LCMAC202_00880</name>
</gene>
<evidence type="ECO:0000313" key="2">
    <source>
        <dbReference type="EMBL" id="QBK87752.1"/>
    </source>
</evidence>
<evidence type="ECO:0000256" key="1">
    <source>
        <dbReference type="SAM" id="MobiDB-lite"/>
    </source>
</evidence>
<name>A0A481YX01_9VIRU</name>
<dbReference type="EMBL" id="MK500369">
    <property type="protein sequence ID" value="QBK87752.1"/>
    <property type="molecule type" value="Genomic_DNA"/>
</dbReference>
<sequence length="171" mass="19810">MSTAVIVGTVIGKGLLAGALGDLYLFIKSSAYNEQLEQALCDLDIKAELDVVQALLDDLASHNESRMVKVSSDQVKESVDMIHKELKEIHDELEYHKTRYFYSWRIPNYDRNIRHLRKHRDILRKRRELLISVLGVQGNLHRRAKNMSSSRPAPKKKNSVQRRSFLDRLLE</sequence>
<feature type="region of interest" description="Disordered" evidence="1">
    <location>
        <begin position="142"/>
        <end position="171"/>
    </location>
</feature>
<proteinExistence type="predicted"/>